<proteinExistence type="predicted"/>
<organism evidence="2 3">
    <name type="scientific">Rotaria magnacalcarata</name>
    <dbReference type="NCBI Taxonomy" id="392030"/>
    <lineage>
        <taxon>Eukaryota</taxon>
        <taxon>Metazoa</taxon>
        <taxon>Spiralia</taxon>
        <taxon>Gnathifera</taxon>
        <taxon>Rotifera</taxon>
        <taxon>Eurotatoria</taxon>
        <taxon>Bdelloidea</taxon>
        <taxon>Philodinida</taxon>
        <taxon>Philodinidae</taxon>
        <taxon>Rotaria</taxon>
    </lineage>
</organism>
<evidence type="ECO:0000313" key="2">
    <source>
        <dbReference type="EMBL" id="CAF4775760.1"/>
    </source>
</evidence>
<gene>
    <name evidence="2" type="ORF">GIL414_LOCUS46130</name>
</gene>
<evidence type="ECO:0000313" key="3">
    <source>
        <dbReference type="Proteomes" id="UP000681720"/>
    </source>
</evidence>
<dbReference type="GO" id="GO:0005634">
    <property type="term" value="C:nucleus"/>
    <property type="evidence" value="ECO:0007669"/>
    <property type="project" value="TreeGrafter"/>
</dbReference>
<dbReference type="EMBL" id="CAJOBJ010143991">
    <property type="protein sequence ID" value="CAF4775760.1"/>
    <property type="molecule type" value="Genomic_DNA"/>
</dbReference>
<dbReference type="Gene3D" id="3.90.228.10">
    <property type="match status" value="1"/>
</dbReference>
<dbReference type="PANTHER" id="PTHR45740:SF2">
    <property type="entry name" value="POLY [ADP-RIBOSE] POLYMERASE"/>
    <property type="match status" value="1"/>
</dbReference>
<sequence>MDPLSLLFWFARAHENGIRRAFIEFIHACTDLAVLAKEAEDPYENIPSHILKEQLLWRTLTYRLMSLNTQGVHHEVLEAQYNLVEAYPSERFEGARIKGLFEQSNVLKAFKKELHQPPNHQAFISSIQIAELHIVYHPDLWQCYQEIKKRLETELQSVEIYNPTNEVHWQESLSNGLPILNSTMGEVWLYHGTSESGLNSILQSGFNPLEYCKYEYMLNYIRRGIGPLGRGTYLTDNFAKSATYVNAMMEDDEIPRHILVCRVLLGTIKVAPRKDRTGYDNTDLCTEGFHPVYGPRQDAYQGSEFDCNEFCIYDGIQIYP</sequence>
<dbReference type="SUPFAM" id="SSF56399">
    <property type="entry name" value="ADP-ribosylation"/>
    <property type="match status" value="1"/>
</dbReference>
<feature type="domain" description="PARP catalytic" evidence="1">
    <location>
        <begin position="119"/>
        <end position="319"/>
    </location>
</feature>
<dbReference type="InterPro" id="IPR012317">
    <property type="entry name" value="Poly(ADP-ribose)pol_cat_dom"/>
</dbReference>
<dbReference type="GO" id="GO:1990404">
    <property type="term" value="F:NAD+-protein mono-ADP-ribosyltransferase activity"/>
    <property type="evidence" value="ECO:0007669"/>
    <property type="project" value="TreeGrafter"/>
</dbReference>
<dbReference type="PANTHER" id="PTHR45740">
    <property type="entry name" value="POLY [ADP-RIBOSE] POLYMERASE"/>
    <property type="match status" value="1"/>
</dbReference>
<dbReference type="AlphaFoldDB" id="A0A8S3AX10"/>
<protein>
    <recommendedName>
        <fullName evidence="1">PARP catalytic domain-containing protein</fullName>
    </recommendedName>
</protein>
<comment type="caution">
    <text evidence="2">The sequence shown here is derived from an EMBL/GenBank/DDBJ whole genome shotgun (WGS) entry which is preliminary data.</text>
</comment>
<dbReference type="Pfam" id="PF00644">
    <property type="entry name" value="PARP"/>
    <property type="match status" value="1"/>
</dbReference>
<dbReference type="GO" id="GO:0003950">
    <property type="term" value="F:NAD+ poly-ADP-ribosyltransferase activity"/>
    <property type="evidence" value="ECO:0007669"/>
    <property type="project" value="InterPro"/>
</dbReference>
<accession>A0A8S3AX10</accession>
<evidence type="ECO:0000259" key="1">
    <source>
        <dbReference type="Pfam" id="PF00644"/>
    </source>
</evidence>
<dbReference type="Proteomes" id="UP000681720">
    <property type="component" value="Unassembled WGS sequence"/>
</dbReference>
<dbReference type="InterPro" id="IPR051712">
    <property type="entry name" value="ARTD-AVP"/>
</dbReference>
<reference evidence="2" key="1">
    <citation type="submission" date="2021-02" db="EMBL/GenBank/DDBJ databases">
        <authorList>
            <person name="Nowell W R."/>
        </authorList>
    </citation>
    <scope>NUCLEOTIDE SEQUENCE</scope>
</reference>
<name>A0A8S3AX10_9BILA</name>